<sequence length="256" mass="28799">PLSPNRGRRCNFGLTEESENKRHWWMLLNSTDPGHELEWLVHQLQDAELHGEKVHIIGHIPPGHSDCLPVWSANYYRIINRFENTVAGQFFGHSHLDELEVFYGEDQRPTSVAYIGPSVTSYDGVNPSYRIYTVDGSHPKSSSAVLDHETYYLNLTEANLWNRPTWRMSYSAAESMACTLCNLISGTNCWTAFKWTTRSSRSSSGICITSVISQREECTGNANRKPYAACALPGHMTHPSAIGDTHIDISTNPSRL</sequence>
<comment type="caution">
    <text evidence="3">The sequence shown here is derived from an EMBL/GenBank/DDBJ whole genome shotgun (WGS) entry which is preliminary data.</text>
</comment>
<evidence type="ECO:0000256" key="1">
    <source>
        <dbReference type="ARBA" id="ARBA00022801"/>
    </source>
</evidence>
<dbReference type="AlphaFoldDB" id="A0AAV4VNL1"/>
<protein>
    <submittedName>
        <fullName evidence="3">Sphingomyelin phosphodiesterase</fullName>
    </submittedName>
</protein>
<organism evidence="3 4">
    <name type="scientific">Caerostris extrusa</name>
    <name type="common">Bark spider</name>
    <name type="synonym">Caerostris bankana</name>
    <dbReference type="NCBI Taxonomy" id="172846"/>
    <lineage>
        <taxon>Eukaryota</taxon>
        <taxon>Metazoa</taxon>
        <taxon>Ecdysozoa</taxon>
        <taxon>Arthropoda</taxon>
        <taxon>Chelicerata</taxon>
        <taxon>Arachnida</taxon>
        <taxon>Araneae</taxon>
        <taxon>Araneomorphae</taxon>
        <taxon>Entelegynae</taxon>
        <taxon>Araneoidea</taxon>
        <taxon>Araneidae</taxon>
        <taxon>Caerostris</taxon>
    </lineage>
</organism>
<dbReference type="SUPFAM" id="SSF56300">
    <property type="entry name" value="Metallo-dependent phosphatases"/>
    <property type="match status" value="1"/>
</dbReference>
<keyword evidence="1" id="KW-0378">Hydrolase</keyword>
<accession>A0AAV4VNL1</accession>
<dbReference type="Proteomes" id="UP001054945">
    <property type="component" value="Unassembled WGS sequence"/>
</dbReference>
<dbReference type="EMBL" id="BPLR01014884">
    <property type="protein sequence ID" value="GIY72021.1"/>
    <property type="molecule type" value="Genomic_DNA"/>
</dbReference>
<dbReference type="GO" id="GO:0061750">
    <property type="term" value="F:acid sphingomyelin phosphodiesterase activity"/>
    <property type="evidence" value="ECO:0007669"/>
    <property type="project" value="TreeGrafter"/>
</dbReference>
<reference evidence="3 4" key="1">
    <citation type="submission" date="2021-06" db="EMBL/GenBank/DDBJ databases">
        <title>Caerostris extrusa draft genome.</title>
        <authorList>
            <person name="Kono N."/>
            <person name="Arakawa K."/>
        </authorList>
    </citation>
    <scope>NUCLEOTIDE SEQUENCE [LARGE SCALE GENOMIC DNA]</scope>
</reference>
<evidence type="ECO:0000256" key="2">
    <source>
        <dbReference type="ARBA" id="ARBA00023180"/>
    </source>
</evidence>
<dbReference type="PANTHER" id="PTHR10340:SF34">
    <property type="entry name" value="SPHINGOMYELIN PHOSPHODIESTERASE"/>
    <property type="match status" value="1"/>
</dbReference>
<dbReference type="PANTHER" id="PTHR10340">
    <property type="entry name" value="SPHINGOMYELIN PHOSPHODIESTERASE"/>
    <property type="match status" value="1"/>
</dbReference>
<evidence type="ECO:0000313" key="3">
    <source>
        <dbReference type="EMBL" id="GIY72021.1"/>
    </source>
</evidence>
<proteinExistence type="predicted"/>
<dbReference type="GO" id="GO:0005615">
    <property type="term" value="C:extracellular space"/>
    <property type="evidence" value="ECO:0007669"/>
    <property type="project" value="TreeGrafter"/>
</dbReference>
<dbReference type="InterPro" id="IPR029052">
    <property type="entry name" value="Metallo-depent_PP-like"/>
</dbReference>
<evidence type="ECO:0000313" key="4">
    <source>
        <dbReference type="Proteomes" id="UP001054945"/>
    </source>
</evidence>
<feature type="non-terminal residue" evidence="3">
    <location>
        <position position="1"/>
    </location>
</feature>
<dbReference type="GO" id="GO:0005764">
    <property type="term" value="C:lysosome"/>
    <property type="evidence" value="ECO:0007669"/>
    <property type="project" value="TreeGrafter"/>
</dbReference>
<dbReference type="Gene3D" id="3.60.21.10">
    <property type="match status" value="1"/>
</dbReference>
<gene>
    <name evidence="3" type="primary">SMPD1</name>
    <name evidence="3" type="ORF">CEXT_71901</name>
</gene>
<keyword evidence="4" id="KW-1185">Reference proteome</keyword>
<name>A0AAV4VNL1_CAEEX</name>
<dbReference type="GO" id="GO:0016020">
    <property type="term" value="C:membrane"/>
    <property type="evidence" value="ECO:0007669"/>
    <property type="project" value="GOC"/>
</dbReference>
<dbReference type="GO" id="GO:0046513">
    <property type="term" value="P:ceramide biosynthetic process"/>
    <property type="evidence" value="ECO:0007669"/>
    <property type="project" value="TreeGrafter"/>
</dbReference>
<dbReference type="GO" id="GO:0006685">
    <property type="term" value="P:sphingomyelin catabolic process"/>
    <property type="evidence" value="ECO:0007669"/>
    <property type="project" value="TreeGrafter"/>
</dbReference>
<keyword evidence="2" id="KW-0325">Glycoprotein</keyword>